<organism evidence="2 3">
    <name type="scientific">candidate division WWE3 bacterium RIFOXYD1_FULL_43_17</name>
    <dbReference type="NCBI Taxonomy" id="1802652"/>
    <lineage>
        <taxon>Bacteria</taxon>
        <taxon>Katanobacteria</taxon>
    </lineage>
</organism>
<keyword evidence="1" id="KW-0472">Membrane</keyword>
<keyword evidence="1" id="KW-0812">Transmembrane</keyword>
<evidence type="ECO:0008006" key="4">
    <source>
        <dbReference type="Google" id="ProtNLM"/>
    </source>
</evidence>
<feature type="transmembrane region" description="Helical" evidence="1">
    <location>
        <begin position="331"/>
        <end position="347"/>
    </location>
</feature>
<sequence length="400" mass="46127">MISLPKLRLVFVVILVFLGLALRIKYFDQIGGDHETYKKAVTEFLSGENPYKYTVASFENTELKNGYAYFPTLLYIQSALVKLNGVINLDWPTKHMWKVPVLIADMLIIWLLAIRYYRKDFYFFLVSAAFWLFNPHILARSEYVLYDPLAVLFLLLGMLHVEKKGFLSGVFFAISVSLKSFGVILLPVIFLKSNNKVRWLLGGALVAVLISLPFLNDLKTYLAGTIQVHAERGVQGRPFLTFLSFYGYKYGINFYQTIYSGIYTKLAVILPWLTGIFLYFKKKGASVFQLSLIPVTIYFLLTPVISRTHLLWFIPVILIGLYDTFKENKKLIYSAVATLYIFLYMYLRIWNTGFMIYECSMLSVYPSEKASTRICDKRDEFGFSHCPESLGRCLPHCCIK</sequence>
<feature type="transmembrane region" description="Helical" evidence="1">
    <location>
        <begin position="96"/>
        <end position="114"/>
    </location>
</feature>
<gene>
    <name evidence="2" type="ORF">A3K01_00670</name>
</gene>
<evidence type="ECO:0000256" key="1">
    <source>
        <dbReference type="SAM" id="Phobius"/>
    </source>
</evidence>
<proteinExistence type="predicted"/>
<evidence type="ECO:0000313" key="2">
    <source>
        <dbReference type="EMBL" id="OGC80127.1"/>
    </source>
</evidence>
<feature type="transmembrane region" description="Helical" evidence="1">
    <location>
        <begin position="121"/>
        <end position="137"/>
    </location>
</feature>
<dbReference type="Proteomes" id="UP000177845">
    <property type="component" value="Unassembled WGS sequence"/>
</dbReference>
<feature type="transmembrane region" description="Helical" evidence="1">
    <location>
        <begin position="262"/>
        <end position="280"/>
    </location>
</feature>
<dbReference type="AlphaFoldDB" id="A0A1F4XEM1"/>
<reference evidence="2 3" key="1">
    <citation type="journal article" date="2016" name="Nat. Commun.">
        <title>Thousands of microbial genomes shed light on interconnected biogeochemical processes in an aquifer system.</title>
        <authorList>
            <person name="Anantharaman K."/>
            <person name="Brown C.T."/>
            <person name="Hug L.A."/>
            <person name="Sharon I."/>
            <person name="Castelle C.J."/>
            <person name="Probst A.J."/>
            <person name="Thomas B.C."/>
            <person name="Singh A."/>
            <person name="Wilkins M.J."/>
            <person name="Karaoz U."/>
            <person name="Brodie E.L."/>
            <person name="Williams K.H."/>
            <person name="Hubbard S.S."/>
            <person name="Banfield J.F."/>
        </authorList>
    </citation>
    <scope>NUCLEOTIDE SEQUENCE [LARGE SCALE GENOMIC DNA]</scope>
</reference>
<evidence type="ECO:0000313" key="3">
    <source>
        <dbReference type="Proteomes" id="UP000177845"/>
    </source>
</evidence>
<protein>
    <recommendedName>
        <fullName evidence="4">Glycosyltransferase RgtA/B/C/D-like domain-containing protein</fullName>
    </recommendedName>
</protein>
<dbReference type="EMBL" id="MEWJ01000021">
    <property type="protein sequence ID" value="OGC80127.1"/>
    <property type="molecule type" value="Genomic_DNA"/>
</dbReference>
<accession>A0A1F4XEM1</accession>
<feature type="transmembrane region" description="Helical" evidence="1">
    <location>
        <begin position="292"/>
        <end position="319"/>
    </location>
</feature>
<comment type="caution">
    <text evidence="2">The sequence shown here is derived from an EMBL/GenBank/DDBJ whole genome shotgun (WGS) entry which is preliminary data.</text>
</comment>
<feature type="transmembrane region" description="Helical" evidence="1">
    <location>
        <begin position="166"/>
        <end position="191"/>
    </location>
</feature>
<feature type="transmembrane region" description="Helical" evidence="1">
    <location>
        <begin position="197"/>
        <end position="218"/>
    </location>
</feature>
<name>A0A1F4XEM1_UNCKA</name>
<keyword evidence="1" id="KW-1133">Transmembrane helix</keyword>